<reference evidence="1" key="2">
    <citation type="journal article" date="2018" name="Environ. Sci. Technol.">
        <title>The Toxicogenome of Hyalella azteca: A Model for Sediment Ecotoxicology and Evolutionary Toxicology.</title>
        <authorList>
            <person name="Poynton H.C."/>
            <person name="Hasenbein S."/>
            <person name="Benoit J.B."/>
            <person name="Sepulveda M.S."/>
            <person name="Poelchau M.F."/>
            <person name="Hughes D.S.T."/>
            <person name="Murali S.C."/>
            <person name="Chen S."/>
            <person name="Glastad K.M."/>
            <person name="Goodisman M.A.D."/>
            <person name="Werren J.H."/>
            <person name="Vineis J.H."/>
            <person name="Bowen J.L."/>
            <person name="Friedrich M."/>
            <person name="Jones J."/>
            <person name="Robertson H.M."/>
            <person name="Feyereisen R."/>
            <person name="Mechler-Hickson A."/>
            <person name="Mathers N."/>
            <person name="Lee C.E."/>
            <person name="Colbourne J.K."/>
            <person name="Biales A."/>
            <person name="Johnston J.S."/>
            <person name="Wellborn G.A."/>
            <person name="Rosendale A.J."/>
            <person name="Cridge A.G."/>
            <person name="Munoz-Torres M.C."/>
            <person name="Bain P.A."/>
            <person name="Manny A.R."/>
            <person name="Major K.M."/>
            <person name="Lambert F.N."/>
            <person name="Vulpe C.D."/>
            <person name="Tuck P."/>
            <person name="Blalock B.J."/>
            <person name="Lin Y.Y."/>
            <person name="Smith M.E."/>
            <person name="Ochoa-Acuna H."/>
            <person name="Chen M.M."/>
            <person name="Childers C.P."/>
            <person name="Qu J."/>
            <person name="Dugan S."/>
            <person name="Lee S.L."/>
            <person name="Chao H."/>
            <person name="Dinh H."/>
            <person name="Han Y."/>
            <person name="Doddapaneni H."/>
            <person name="Worley K.C."/>
            <person name="Muzny D.M."/>
            <person name="Gibbs R.A."/>
            <person name="Richards S."/>
        </authorList>
    </citation>
    <scope>NUCLEOTIDE SEQUENCE</scope>
    <source>
        <strain evidence="1">HAZT.00-mixed</strain>
        <tissue evidence="1">Whole organism</tissue>
    </source>
</reference>
<dbReference type="Gene3D" id="1.20.120.850">
    <property type="entry name" value="SWI2/SNF2 ATPases, N-terminal domain"/>
    <property type="match status" value="1"/>
</dbReference>
<dbReference type="InterPro" id="IPR027417">
    <property type="entry name" value="P-loop_NTPase"/>
</dbReference>
<reference evidence="1" key="1">
    <citation type="submission" date="2014-08" db="EMBL/GenBank/DDBJ databases">
        <authorList>
            <person name="Murali S."/>
            <person name="Richards S."/>
            <person name="Bandaranaike D."/>
            <person name="Bellair M."/>
            <person name="Blankenburg K."/>
            <person name="Chao H."/>
            <person name="Dinh H."/>
            <person name="Doddapaneni H."/>
            <person name="Dugan-Rocha S."/>
            <person name="Elkadiri S."/>
            <person name="Gnanaolivu R."/>
            <person name="Hughes D."/>
            <person name="Lee S."/>
            <person name="Li M."/>
            <person name="Ming W."/>
            <person name="Munidasa M."/>
            <person name="Muniz J."/>
            <person name="Nguyen L."/>
            <person name="Osuji N."/>
            <person name="Pu L.-L."/>
            <person name="Puazo M."/>
            <person name="Skinner E."/>
            <person name="Qu C."/>
            <person name="Quiroz J."/>
            <person name="Raj R."/>
            <person name="Weissenberger G."/>
            <person name="Xin Y."/>
            <person name="Zou X."/>
            <person name="Han Y."/>
            <person name="Worley K."/>
            <person name="Muzny D."/>
            <person name="Gibbs R."/>
        </authorList>
    </citation>
    <scope>NUCLEOTIDE SEQUENCE</scope>
    <source>
        <strain evidence="1">HAZT.00-mixed</strain>
        <tissue evidence="1">Whole organism</tissue>
    </source>
</reference>
<dbReference type="Proteomes" id="UP000711488">
    <property type="component" value="Unassembled WGS sequence"/>
</dbReference>
<protein>
    <submittedName>
        <fullName evidence="1">Uncharacterized protein</fullName>
    </submittedName>
</protein>
<sequence length="316" mass="32944">MYQRQVQKQGLSGAVVDAKNHNNSKVAFSLQELRDLYSYESLGTCITHDQLQCSCDLRGGPCLPPAASQDAPLRACQLRVGYSGAAEEGLACTMDRLYEWQHYSSDHISSLQDDLQAVAEHLQDDLQAVAEHLQDDLQAVAEHLQDDLQAVADFLPKILACPHQAPIEALLKDDLPGVAGAAHEEEVEFAADVAVLIEVGAADVAVLIEVGAAPVADVAVLIEVGAVDVAKQVGAAEVAVLIEVAIGAADCTNWVVAAAADGVSVKEAALADALVAYADFAAVAAEDASAFLAGIAFVAGRFETGAGCGKIEGEDE</sequence>
<evidence type="ECO:0000313" key="1">
    <source>
        <dbReference type="EMBL" id="KAA0186068.1"/>
    </source>
</evidence>
<reference evidence="1" key="3">
    <citation type="submission" date="2019-06" db="EMBL/GenBank/DDBJ databases">
        <authorList>
            <person name="Poynton C."/>
            <person name="Hasenbein S."/>
            <person name="Benoit J.B."/>
            <person name="Sepulveda M.S."/>
            <person name="Poelchau M.F."/>
            <person name="Murali S.C."/>
            <person name="Chen S."/>
            <person name="Glastad K.M."/>
            <person name="Werren J.H."/>
            <person name="Vineis J.H."/>
            <person name="Bowen J.L."/>
            <person name="Friedrich M."/>
            <person name="Jones J."/>
            <person name="Robertson H.M."/>
            <person name="Feyereisen R."/>
            <person name="Mechler-Hickson A."/>
            <person name="Mathers N."/>
            <person name="Lee C.E."/>
            <person name="Colbourne J.K."/>
            <person name="Biales A."/>
            <person name="Johnston J.S."/>
            <person name="Wellborn G.A."/>
            <person name="Rosendale A.J."/>
            <person name="Cridge A.G."/>
            <person name="Munoz-Torres M.C."/>
            <person name="Bain P.A."/>
            <person name="Manny A.R."/>
            <person name="Major K.M."/>
            <person name="Lambert F.N."/>
            <person name="Vulpe C.D."/>
            <person name="Tuck P."/>
            <person name="Blalock B.J."/>
            <person name="Lin Y.-Y."/>
            <person name="Smith M.E."/>
            <person name="Ochoa-Acuna H."/>
            <person name="Chen M.-J.M."/>
            <person name="Childers C.P."/>
            <person name="Qu J."/>
            <person name="Dugan S."/>
            <person name="Lee S.L."/>
            <person name="Chao H."/>
            <person name="Dinh H."/>
            <person name="Han Y."/>
            <person name="Doddapaneni H."/>
            <person name="Worley K.C."/>
            <person name="Muzny D.M."/>
            <person name="Gibbs R.A."/>
            <person name="Richards S."/>
        </authorList>
    </citation>
    <scope>NUCLEOTIDE SEQUENCE</scope>
    <source>
        <strain evidence="1">HAZT.00-mixed</strain>
        <tissue evidence="1">Whole organism</tissue>
    </source>
</reference>
<dbReference type="EMBL" id="JQDR03015810">
    <property type="protein sequence ID" value="KAA0186068.1"/>
    <property type="molecule type" value="Genomic_DNA"/>
</dbReference>
<proteinExistence type="predicted"/>
<accession>A0A6A0GT52</accession>
<dbReference type="Gene3D" id="3.40.50.300">
    <property type="entry name" value="P-loop containing nucleotide triphosphate hydrolases"/>
    <property type="match status" value="1"/>
</dbReference>
<gene>
    <name evidence="1" type="ORF">HAZT_HAZT008404</name>
</gene>
<organism evidence="1">
    <name type="scientific">Hyalella azteca</name>
    <name type="common">Amphipod</name>
    <dbReference type="NCBI Taxonomy" id="294128"/>
    <lineage>
        <taxon>Eukaryota</taxon>
        <taxon>Metazoa</taxon>
        <taxon>Ecdysozoa</taxon>
        <taxon>Arthropoda</taxon>
        <taxon>Crustacea</taxon>
        <taxon>Multicrustacea</taxon>
        <taxon>Malacostraca</taxon>
        <taxon>Eumalacostraca</taxon>
        <taxon>Peracarida</taxon>
        <taxon>Amphipoda</taxon>
        <taxon>Senticaudata</taxon>
        <taxon>Talitrida</taxon>
        <taxon>Talitroidea</taxon>
        <taxon>Hyalellidae</taxon>
        <taxon>Hyalella</taxon>
    </lineage>
</organism>
<name>A0A6A0GT52_HYAAZ</name>
<feature type="non-terminal residue" evidence="1">
    <location>
        <position position="316"/>
    </location>
</feature>
<dbReference type="AlphaFoldDB" id="A0A6A0GT52"/>
<comment type="caution">
    <text evidence="1">The sequence shown here is derived from an EMBL/GenBank/DDBJ whole genome shotgun (WGS) entry which is preliminary data.</text>
</comment>